<sequence length="196" mass="20643">MLIQTAIVRALPGIPRTCTACNTGLDDTSPATGAHGGPPDWPSTTTDAPMALATPADTRGSVLPADLVRTAVFRLDPVPESAGRARRSARTMLNDWHLGHLVEDVDLVVSELVTNALLHTGASEDGSPGAIRLELDLNSGRLTLRVVDASPLPPMPEEAAETAESGRGLLLVDALAAEWDWEDLPDGKAVWAAFDL</sequence>
<reference evidence="4" key="1">
    <citation type="submission" date="2021-04" db="EMBL/GenBank/DDBJ databases">
        <title>Genome based classification of Actinospica acidithermotolerans sp. nov., an actinobacterium isolated from an Indonesian hot spring.</title>
        <authorList>
            <person name="Kusuma A.B."/>
            <person name="Putra K.E."/>
            <person name="Nafisah S."/>
            <person name="Loh J."/>
            <person name="Nouioui I."/>
            <person name="Goodfellow M."/>
        </authorList>
    </citation>
    <scope>NUCLEOTIDE SEQUENCE</scope>
    <source>
        <strain evidence="4">MGRD01-02</strain>
    </source>
</reference>
<name>A0A941IM15_9ACTN</name>
<dbReference type="InterPro" id="IPR036890">
    <property type="entry name" value="HATPase_C_sf"/>
</dbReference>
<evidence type="ECO:0000259" key="3">
    <source>
        <dbReference type="Pfam" id="PF13581"/>
    </source>
</evidence>
<keyword evidence="4" id="KW-0067">ATP-binding</keyword>
<keyword evidence="1" id="KW-0418">Kinase</keyword>
<evidence type="ECO:0000256" key="2">
    <source>
        <dbReference type="SAM" id="MobiDB-lite"/>
    </source>
</evidence>
<gene>
    <name evidence="4" type="ORF">KDK95_25000</name>
</gene>
<organism evidence="4 5">
    <name type="scientific">Actinospica acidithermotolerans</name>
    <dbReference type="NCBI Taxonomy" id="2828514"/>
    <lineage>
        <taxon>Bacteria</taxon>
        <taxon>Bacillati</taxon>
        <taxon>Actinomycetota</taxon>
        <taxon>Actinomycetes</taxon>
        <taxon>Catenulisporales</taxon>
        <taxon>Actinospicaceae</taxon>
        <taxon>Actinospica</taxon>
    </lineage>
</organism>
<comment type="caution">
    <text evidence="4">The sequence shown here is derived from an EMBL/GenBank/DDBJ whole genome shotgun (WGS) entry which is preliminary data.</text>
</comment>
<feature type="domain" description="Histidine kinase/HSP90-like ATPase" evidence="3">
    <location>
        <begin position="79"/>
        <end position="192"/>
    </location>
</feature>
<evidence type="ECO:0000313" key="5">
    <source>
        <dbReference type="Proteomes" id="UP000676325"/>
    </source>
</evidence>
<dbReference type="InterPro" id="IPR003594">
    <property type="entry name" value="HATPase_dom"/>
</dbReference>
<feature type="region of interest" description="Disordered" evidence="2">
    <location>
        <begin position="29"/>
        <end position="51"/>
    </location>
</feature>
<dbReference type="PANTHER" id="PTHR35526:SF3">
    <property type="entry name" value="ANTI-SIGMA-F FACTOR RSBW"/>
    <property type="match status" value="1"/>
</dbReference>
<keyword evidence="5" id="KW-1185">Reference proteome</keyword>
<dbReference type="Gene3D" id="3.30.565.10">
    <property type="entry name" value="Histidine kinase-like ATPase, C-terminal domain"/>
    <property type="match status" value="1"/>
</dbReference>
<dbReference type="AlphaFoldDB" id="A0A941IM15"/>
<dbReference type="Proteomes" id="UP000676325">
    <property type="component" value="Unassembled WGS sequence"/>
</dbReference>
<dbReference type="EMBL" id="JAGSOH010000091">
    <property type="protein sequence ID" value="MBR7829588.1"/>
    <property type="molecule type" value="Genomic_DNA"/>
</dbReference>
<dbReference type="RefSeq" id="WP_212520721.1">
    <property type="nucleotide sequence ID" value="NZ_JAGSOH010000091.1"/>
</dbReference>
<dbReference type="CDD" id="cd16936">
    <property type="entry name" value="HATPase_RsbW-like"/>
    <property type="match status" value="1"/>
</dbReference>
<dbReference type="Pfam" id="PF13581">
    <property type="entry name" value="HATPase_c_2"/>
    <property type="match status" value="1"/>
</dbReference>
<dbReference type="SUPFAM" id="SSF55874">
    <property type="entry name" value="ATPase domain of HSP90 chaperone/DNA topoisomerase II/histidine kinase"/>
    <property type="match status" value="1"/>
</dbReference>
<protein>
    <submittedName>
        <fullName evidence="4">ATP-binding protein</fullName>
    </submittedName>
</protein>
<keyword evidence="4" id="KW-0547">Nucleotide-binding</keyword>
<keyword evidence="1" id="KW-0723">Serine/threonine-protein kinase</keyword>
<evidence type="ECO:0000256" key="1">
    <source>
        <dbReference type="ARBA" id="ARBA00022527"/>
    </source>
</evidence>
<evidence type="ECO:0000313" key="4">
    <source>
        <dbReference type="EMBL" id="MBR7829588.1"/>
    </source>
</evidence>
<dbReference type="GO" id="GO:0004674">
    <property type="term" value="F:protein serine/threonine kinase activity"/>
    <property type="evidence" value="ECO:0007669"/>
    <property type="project" value="UniProtKB-KW"/>
</dbReference>
<keyword evidence="1" id="KW-0808">Transferase</keyword>
<dbReference type="InterPro" id="IPR050267">
    <property type="entry name" value="Anti-sigma-factor_SerPK"/>
</dbReference>
<accession>A0A941IM15</accession>
<dbReference type="GO" id="GO:0005524">
    <property type="term" value="F:ATP binding"/>
    <property type="evidence" value="ECO:0007669"/>
    <property type="project" value="UniProtKB-KW"/>
</dbReference>
<proteinExistence type="predicted"/>
<dbReference type="PANTHER" id="PTHR35526">
    <property type="entry name" value="ANTI-SIGMA-F FACTOR RSBW-RELATED"/>
    <property type="match status" value="1"/>
</dbReference>